<dbReference type="PROSITE" id="PS00138">
    <property type="entry name" value="SUBTILASE_SER"/>
    <property type="match status" value="1"/>
</dbReference>
<dbReference type="PROSITE" id="PS00136">
    <property type="entry name" value="SUBTILASE_ASP"/>
    <property type="match status" value="1"/>
</dbReference>
<evidence type="ECO:0000313" key="9">
    <source>
        <dbReference type="EMBL" id="MCG2578642.1"/>
    </source>
</evidence>
<dbReference type="SUPFAM" id="SSF52743">
    <property type="entry name" value="Subtilisin-like"/>
    <property type="match status" value="1"/>
</dbReference>
<keyword evidence="2 5" id="KW-0645">Protease</keyword>
<dbReference type="Gene3D" id="3.40.50.200">
    <property type="entry name" value="Peptidase S8/S53 domain"/>
    <property type="match status" value="1"/>
</dbReference>
<comment type="caution">
    <text evidence="9">The sequence shown here is derived from an EMBL/GenBank/DDBJ whole genome shotgun (WGS) entry which is preliminary data.</text>
</comment>
<dbReference type="InterPro" id="IPR054399">
    <property type="entry name" value="Fervidolysin-like_N_prodom"/>
</dbReference>
<evidence type="ECO:0000256" key="6">
    <source>
        <dbReference type="RuleBase" id="RU003355"/>
    </source>
</evidence>
<sequence length="566" mass="57602">MLALAVASPASAQMTDTAERWVPGRLLVQPRPGLSDEEFAKILKVHGAKSVGRIPGINVHIVQLPPNASEKAVAAQLAHNPHIKFAERDMLLKPELTANDTYYFSEWHLTTIGAPSAWDISNGNSITIAIVDTGVEASHPDLAGKLVAGWNYADNNSDTSDVFGHGTKVAGTAAAITNNGIGVAGVAGGAKIMPIRVTNTSGLGSLSYMASGIVWAADRGARVANLSFEAVGGYSTTQSAAQYMKNKGGLVTTAAGNGGTQQTFAYSDTNIVVAATDGVDNRASWSNYGDFISLAAPGVSIYTTAPGAGYGAVSGTSFSAPITAGVVALMMAANPTLPAAKIQSLLYSTALDLGSAGKDIYFGYGRVNAGAAVLAARNTSISDTVAPTVSLTAPASGATVAGLVSVNVSASDNVGVSGVDLLVNGTKLASDSASPYGFTWDSSKVPDGNVTLTADAYDAAGNRASSSITVKVANTADAVPPVVVISQPGDGAKVSGNVNIVATASDNVAVARMTLYIDGESRVTASGASLSYNWKTRRDSMGTHTIRVDATDPSGNTGSRIIQVVK</sequence>
<dbReference type="InterPro" id="IPR023828">
    <property type="entry name" value="Peptidase_S8_Ser-AS"/>
</dbReference>
<dbReference type="InterPro" id="IPR015500">
    <property type="entry name" value="Peptidase_S8_subtilisin-rel"/>
</dbReference>
<dbReference type="InterPro" id="IPR017315">
    <property type="entry name" value="Pep_S8A_subtilisin_pbac-2"/>
</dbReference>
<dbReference type="PIRSF" id="PIRSF037901">
    <property type="entry name" value="Subtilisin_rel_Nmul_A1891"/>
    <property type="match status" value="1"/>
</dbReference>
<dbReference type="PANTHER" id="PTHR43806">
    <property type="entry name" value="PEPTIDASE S8"/>
    <property type="match status" value="1"/>
</dbReference>
<dbReference type="PRINTS" id="PR00723">
    <property type="entry name" value="SUBTILISIN"/>
</dbReference>
<dbReference type="RefSeq" id="WP_275712030.1">
    <property type="nucleotide sequence ID" value="NZ_JAKLTN010000004.1"/>
</dbReference>
<proteinExistence type="inferred from homology"/>
<evidence type="ECO:0000256" key="3">
    <source>
        <dbReference type="ARBA" id="ARBA00022801"/>
    </source>
</evidence>
<dbReference type="Pfam" id="PF17957">
    <property type="entry name" value="Big_7"/>
    <property type="match status" value="2"/>
</dbReference>
<dbReference type="InterPro" id="IPR000209">
    <property type="entry name" value="Peptidase_S8/S53_dom"/>
</dbReference>
<feature type="active site" description="Charge relay system" evidence="5">
    <location>
        <position position="317"/>
    </location>
</feature>
<dbReference type="InterPro" id="IPR023827">
    <property type="entry name" value="Peptidase_S8_Asp-AS"/>
</dbReference>
<evidence type="ECO:0000256" key="2">
    <source>
        <dbReference type="ARBA" id="ARBA00022670"/>
    </source>
</evidence>
<dbReference type="InterPro" id="IPR036852">
    <property type="entry name" value="Peptidase_S8/S53_dom_sf"/>
</dbReference>
<reference evidence="9" key="1">
    <citation type="submission" date="2022-01" db="EMBL/GenBank/DDBJ databases">
        <authorList>
            <person name="Jo J.-H."/>
            <person name="Im W.-T."/>
        </authorList>
    </citation>
    <scope>NUCLEOTIDE SEQUENCE</scope>
    <source>
        <strain evidence="9">XY25</strain>
    </source>
</reference>
<dbReference type="EMBL" id="JAKLTN010000004">
    <property type="protein sequence ID" value="MCG2578642.1"/>
    <property type="molecule type" value="Genomic_DNA"/>
</dbReference>
<organism evidence="9 10">
    <name type="scientific">Dechloromonas hankyongensis</name>
    <dbReference type="NCBI Taxonomy" id="2908002"/>
    <lineage>
        <taxon>Bacteria</taxon>
        <taxon>Pseudomonadati</taxon>
        <taxon>Pseudomonadota</taxon>
        <taxon>Betaproteobacteria</taxon>
        <taxon>Rhodocyclales</taxon>
        <taxon>Azonexaceae</taxon>
        <taxon>Dechloromonas</taxon>
    </lineage>
</organism>
<evidence type="ECO:0000256" key="4">
    <source>
        <dbReference type="ARBA" id="ARBA00022825"/>
    </source>
</evidence>
<keyword evidence="4 5" id="KW-0720">Serine protease</keyword>
<dbReference type="InterPro" id="IPR022398">
    <property type="entry name" value="Peptidase_S8_His-AS"/>
</dbReference>
<evidence type="ECO:0000259" key="8">
    <source>
        <dbReference type="Pfam" id="PF22148"/>
    </source>
</evidence>
<keyword evidence="10" id="KW-1185">Reference proteome</keyword>
<accession>A0ABS9K652</accession>
<dbReference type="InterPro" id="IPR013783">
    <property type="entry name" value="Ig-like_fold"/>
</dbReference>
<dbReference type="Gene3D" id="2.60.40.10">
    <property type="entry name" value="Immunoglobulins"/>
    <property type="match status" value="2"/>
</dbReference>
<protein>
    <submittedName>
        <fullName evidence="9">S8 family serine peptidase</fullName>
    </submittedName>
</protein>
<feature type="domain" description="Peptidase S8/S53" evidence="7">
    <location>
        <begin position="123"/>
        <end position="365"/>
    </location>
</feature>
<feature type="active site" description="Charge relay system" evidence="5">
    <location>
        <position position="132"/>
    </location>
</feature>
<dbReference type="InterPro" id="IPR050131">
    <property type="entry name" value="Peptidase_S8_subtilisin-like"/>
</dbReference>
<evidence type="ECO:0000256" key="5">
    <source>
        <dbReference type="PROSITE-ProRule" id="PRU01240"/>
    </source>
</evidence>
<feature type="active site" description="Charge relay system" evidence="5">
    <location>
        <position position="165"/>
    </location>
</feature>
<feature type="domain" description="Fervidolysin-like N-terminal prodomain" evidence="8">
    <location>
        <begin position="9"/>
        <end position="87"/>
    </location>
</feature>
<comment type="similarity">
    <text evidence="1 5 6">Belongs to the peptidase S8 family.</text>
</comment>
<dbReference type="PROSITE" id="PS00137">
    <property type="entry name" value="SUBTILASE_HIS"/>
    <property type="match status" value="1"/>
</dbReference>
<evidence type="ECO:0000313" key="10">
    <source>
        <dbReference type="Proteomes" id="UP001165384"/>
    </source>
</evidence>
<keyword evidence="3 5" id="KW-0378">Hydrolase</keyword>
<evidence type="ECO:0000259" key="7">
    <source>
        <dbReference type="Pfam" id="PF00082"/>
    </source>
</evidence>
<dbReference type="Pfam" id="PF00082">
    <property type="entry name" value="Peptidase_S8"/>
    <property type="match status" value="1"/>
</dbReference>
<evidence type="ECO:0000256" key="1">
    <source>
        <dbReference type="ARBA" id="ARBA00011073"/>
    </source>
</evidence>
<dbReference type="PANTHER" id="PTHR43806:SF11">
    <property type="entry name" value="CEREVISIN-RELATED"/>
    <property type="match status" value="1"/>
</dbReference>
<dbReference type="PROSITE" id="PS51892">
    <property type="entry name" value="SUBTILASE"/>
    <property type="match status" value="1"/>
</dbReference>
<dbReference type="Pfam" id="PF22148">
    <property type="entry name" value="Fervidolysin_NPro-like"/>
    <property type="match status" value="1"/>
</dbReference>
<gene>
    <name evidence="9" type="ORF">LZ012_16715</name>
</gene>
<name>A0ABS9K652_9RHOO</name>
<dbReference type="Proteomes" id="UP001165384">
    <property type="component" value="Unassembled WGS sequence"/>
</dbReference>